<evidence type="ECO:0000313" key="3">
    <source>
        <dbReference type="EMBL" id="PMD21925.1"/>
    </source>
</evidence>
<accession>A0A2J6Q6L7</accession>
<dbReference type="SUPFAM" id="SSF53474">
    <property type="entry name" value="alpha/beta-Hydrolases"/>
    <property type="match status" value="1"/>
</dbReference>
<proteinExistence type="predicted"/>
<dbReference type="InterPro" id="IPR029058">
    <property type="entry name" value="AB_hydrolase_fold"/>
</dbReference>
<evidence type="ECO:0000259" key="2">
    <source>
        <dbReference type="Pfam" id="PF07859"/>
    </source>
</evidence>
<evidence type="ECO:0000313" key="4">
    <source>
        <dbReference type="Proteomes" id="UP000235672"/>
    </source>
</evidence>
<dbReference type="Gene3D" id="3.40.50.1820">
    <property type="entry name" value="alpha/beta hydrolase"/>
    <property type="match status" value="1"/>
</dbReference>
<dbReference type="Pfam" id="PF07859">
    <property type="entry name" value="Abhydrolase_3"/>
    <property type="match status" value="1"/>
</dbReference>
<dbReference type="GO" id="GO:0016787">
    <property type="term" value="F:hydrolase activity"/>
    <property type="evidence" value="ECO:0007669"/>
    <property type="project" value="UniProtKB-KW"/>
</dbReference>
<dbReference type="PANTHER" id="PTHR48081">
    <property type="entry name" value="AB HYDROLASE SUPERFAMILY PROTEIN C4A8.06C"/>
    <property type="match status" value="1"/>
</dbReference>
<dbReference type="PANTHER" id="PTHR48081:SF8">
    <property type="entry name" value="ALPHA_BETA HYDROLASE FOLD-3 DOMAIN-CONTAINING PROTEIN-RELATED"/>
    <property type="match status" value="1"/>
</dbReference>
<reference evidence="3 4" key="1">
    <citation type="submission" date="2016-05" db="EMBL/GenBank/DDBJ databases">
        <title>A degradative enzymes factory behind the ericoid mycorrhizal symbiosis.</title>
        <authorList>
            <consortium name="DOE Joint Genome Institute"/>
            <person name="Martino E."/>
            <person name="Morin E."/>
            <person name="Grelet G."/>
            <person name="Kuo A."/>
            <person name="Kohler A."/>
            <person name="Daghino S."/>
            <person name="Barry K."/>
            <person name="Choi C."/>
            <person name="Cichocki N."/>
            <person name="Clum A."/>
            <person name="Copeland A."/>
            <person name="Hainaut M."/>
            <person name="Haridas S."/>
            <person name="Labutti K."/>
            <person name="Lindquist E."/>
            <person name="Lipzen A."/>
            <person name="Khouja H.-R."/>
            <person name="Murat C."/>
            <person name="Ohm R."/>
            <person name="Olson A."/>
            <person name="Spatafora J."/>
            <person name="Veneault-Fourrey C."/>
            <person name="Henrissat B."/>
            <person name="Grigoriev I."/>
            <person name="Martin F."/>
            <person name="Perotto S."/>
        </authorList>
    </citation>
    <scope>NUCLEOTIDE SEQUENCE [LARGE SCALE GENOMIC DNA]</scope>
    <source>
        <strain evidence="3 4">UAMH 7357</strain>
    </source>
</reference>
<gene>
    <name evidence="3" type="ORF">NA56DRAFT_670520</name>
</gene>
<name>A0A2J6Q6L7_9HELO</name>
<organism evidence="3 4">
    <name type="scientific">Hyaloscypha hepaticicola</name>
    <dbReference type="NCBI Taxonomy" id="2082293"/>
    <lineage>
        <taxon>Eukaryota</taxon>
        <taxon>Fungi</taxon>
        <taxon>Dikarya</taxon>
        <taxon>Ascomycota</taxon>
        <taxon>Pezizomycotina</taxon>
        <taxon>Leotiomycetes</taxon>
        <taxon>Helotiales</taxon>
        <taxon>Hyaloscyphaceae</taxon>
        <taxon>Hyaloscypha</taxon>
    </lineage>
</organism>
<sequence length="347" mass="38343">MSEYHEVVNPIHPSILSSLDPTFVKLYNEHIANIPNKPMGLNSLRSNYSIQYSYATAPAPEASKTWDTKILGYQGAEISVRIYEPASPGPWPVHIDFHGGGWGLGDLDTESHICKKIVSLAGVAVIDVAYRLVPENPFPTGILDSFAALKYIVSPYGVEQFNINPTKISVGGVSAGGNIALVLAHLARDADIPLRLVAAGTPCVDDLSRYKTAKESPYKSMQEMEFAPTLNWAKLKWFDDLKWSSLSKESGVWKKPMADAKWFADLMTAPSFKNLGKTLIYTAECDPLRDEGEAYGRKLVEDGNEVTTKRFEGVPHAFMHMDAALPQARHYIEMLSEAIRNSLVVEV</sequence>
<keyword evidence="4" id="KW-1185">Reference proteome</keyword>
<dbReference type="OrthoDB" id="408631at2759"/>
<dbReference type="AlphaFoldDB" id="A0A2J6Q6L7"/>
<keyword evidence="1" id="KW-0378">Hydrolase</keyword>
<dbReference type="EMBL" id="KZ613479">
    <property type="protein sequence ID" value="PMD21925.1"/>
    <property type="molecule type" value="Genomic_DNA"/>
</dbReference>
<dbReference type="Proteomes" id="UP000235672">
    <property type="component" value="Unassembled WGS sequence"/>
</dbReference>
<protein>
    <submittedName>
        <fullName evidence="3">Esterase</fullName>
    </submittedName>
</protein>
<dbReference type="STRING" id="1745343.A0A2J6Q6L7"/>
<feature type="domain" description="Alpha/beta hydrolase fold-3" evidence="2">
    <location>
        <begin position="96"/>
        <end position="319"/>
    </location>
</feature>
<dbReference type="InterPro" id="IPR050300">
    <property type="entry name" value="GDXG_lipolytic_enzyme"/>
</dbReference>
<dbReference type="InterPro" id="IPR013094">
    <property type="entry name" value="AB_hydrolase_3"/>
</dbReference>
<evidence type="ECO:0000256" key="1">
    <source>
        <dbReference type="ARBA" id="ARBA00022801"/>
    </source>
</evidence>